<evidence type="ECO:0000256" key="3">
    <source>
        <dbReference type="SAM" id="MobiDB-lite"/>
    </source>
</evidence>
<feature type="compositionally biased region" description="Gly residues" evidence="3">
    <location>
        <begin position="201"/>
        <end position="213"/>
    </location>
</feature>
<dbReference type="GO" id="GO:0003723">
    <property type="term" value="F:RNA binding"/>
    <property type="evidence" value="ECO:0007669"/>
    <property type="project" value="UniProtKB-UniRule"/>
</dbReference>
<sequence length="399" mass="44422">MADQGQKKQKKKQVKMSLNEFLTDQSTGSWADEMDMLPSAPVAAFANDDRDSGYAADRSRGYGGRGAGGFERRDRERDEPRFSRAPVELPTRPPYTAHIGNLPFDVAEADIEEFFTGCPIANIRIMRDIEDRPKGFGYVEFVTLDALKGAIENSGQNLRGRTVRVSVAEPPREREVREDKTAGEWRRSEPLPPSSPAANRYGGGDRFGSGGPRGGDREWGNRFGGERGERPERAERERERGPEKTDVDNWRRTEPVVAVTPERPAWGAPREPREPREHREHREPREQRDTSWGPSSRPIQQAPTQRKKLDLKPRSSEAAAPSASGASSSSRSNPFGSAKPVDSDEALRRVEERLSREKDAADKARKDRAPRAPRDGKEKDAKEAKAEESEAAPAAETSA</sequence>
<organism evidence="5 6">
    <name type="scientific">Actinomortierella ambigua</name>
    <dbReference type="NCBI Taxonomy" id="1343610"/>
    <lineage>
        <taxon>Eukaryota</taxon>
        <taxon>Fungi</taxon>
        <taxon>Fungi incertae sedis</taxon>
        <taxon>Mucoromycota</taxon>
        <taxon>Mortierellomycotina</taxon>
        <taxon>Mortierellomycetes</taxon>
        <taxon>Mortierellales</taxon>
        <taxon>Mortierellaceae</taxon>
        <taxon>Actinomortierella</taxon>
    </lineage>
</organism>
<dbReference type="SUPFAM" id="SSF54928">
    <property type="entry name" value="RNA-binding domain, RBD"/>
    <property type="match status" value="1"/>
</dbReference>
<feature type="compositionally biased region" description="Basic and acidic residues" evidence="3">
    <location>
        <begin position="270"/>
        <end position="289"/>
    </location>
</feature>
<gene>
    <name evidence="5" type="ORF">DFQ27_008007</name>
</gene>
<feature type="compositionally biased region" description="Basic and acidic residues" evidence="3">
    <location>
        <begin position="70"/>
        <end position="82"/>
    </location>
</feature>
<dbReference type="GO" id="GO:0005730">
    <property type="term" value="C:nucleolus"/>
    <property type="evidence" value="ECO:0007669"/>
    <property type="project" value="TreeGrafter"/>
</dbReference>
<feature type="domain" description="RRM" evidence="4">
    <location>
        <begin position="95"/>
        <end position="170"/>
    </location>
</feature>
<feature type="compositionally biased region" description="Basic and acidic residues" evidence="3">
    <location>
        <begin position="47"/>
        <end position="60"/>
    </location>
</feature>
<dbReference type="EMBL" id="JAAAJB010000653">
    <property type="protein sequence ID" value="KAG0252543.1"/>
    <property type="molecule type" value="Genomic_DNA"/>
</dbReference>
<dbReference type="OrthoDB" id="48651at2759"/>
<protein>
    <recommendedName>
        <fullName evidence="4">RRM domain-containing protein</fullName>
    </recommendedName>
</protein>
<keyword evidence="1 2" id="KW-0694">RNA-binding</keyword>
<evidence type="ECO:0000259" key="4">
    <source>
        <dbReference type="PROSITE" id="PS50102"/>
    </source>
</evidence>
<dbReference type="Pfam" id="PF00076">
    <property type="entry name" value="RRM_1"/>
    <property type="match status" value="1"/>
</dbReference>
<dbReference type="InterPro" id="IPR035979">
    <property type="entry name" value="RBD_domain_sf"/>
</dbReference>
<evidence type="ECO:0000313" key="6">
    <source>
        <dbReference type="Proteomes" id="UP000807716"/>
    </source>
</evidence>
<feature type="compositionally biased region" description="Basic and acidic residues" evidence="3">
    <location>
        <begin position="170"/>
        <end position="189"/>
    </location>
</feature>
<accession>A0A9P6PSC5</accession>
<name>A0A9P6PSC5_9FUNG</name>
<proteinExistence type="predicted"/>
<dbReference type="Gene3D" id="3.30.70.330">
    <property type="match status" value="1"/>
</dbReference>
<feature type="region of interest" description="Disordered" evidence="3">
    <location>
        <begin position="169"/>
        <end position="399"/>
    </location>
</feature>
<dbReference type="SMART" id="SM00360">
    <property type="entry name" value="RRM"/>
    <property type="match status" value="1"/>
</dbReference>
<evidence type="ECO:0000256" key="1">
    <source>
        <dbReference type="ARBA" id="ARBA00022884"/>
    </source>
</evidence>
<dbReference type="PANTHER" id="PTHR23236:SF11">
    <property type="entry name" value="EUKARYOTIC TRANSLATION INITIATION FACTOR 4H"/>
    <property type="match status" value="1"/>
</dbReference>
<dbReference type="InterPro" id="IPR000504">
    <property type="entry name" value="RRM_dom"/>
</dbReference>
<dbReference type="PROSITE" id="PS50102">
    <property type="entry name" value="RRM"/>
    <property type="match status" value="1"/>
</dbReference>
<comment type="caution">
    <text evidence="5">The sequence shown here is derived from an EMBL/GenBank/DDBJ whole genome shotgun (WGS) entry which is preliminary data.</text>
</comment>
<dbReference type="Proteomes" id="UP000807716">
    <property type="component" value="Unassembled WGS sequence"/>
</dbReference>
<keyword evidence="6" id="KW-1185">Reference proteome</keyword>
<feature type="compositionally biased region" description="Low complexity" evidence="3">
    <location>
        <begin position="316"/>
        <end position="338"/>
    </location>
</feature>
<evidence type="ECO:0000256" key="2">
    <source>
        <dbReference type="PROSITE-ProRule" id="PRU00176"/>
    </source>
</evidence>
<dbReference type="AlphaFoldDB" id="A0A9P6PSC5"/>
<feature type="compositionally biased region" description="Polar residues" evidence="3">
    <location>
        <begin position="290"/>
        <end position="304"/>
    </location>
</feature>
<feature type="region of interest" description="Disordered" evidence="3">
    <location>
        <begin position="47"/>
        <end position="83"/>
    </location>
</feature>
<feature type="compositionally biased region" description="Basic and acidic residues" evidence="3">
    <location>
        <begin position="341"/>
        <end position="388"/>
    </location>
</feature>
<dbReference type="InterPro" id="IPR012677">
    <property type="entry name" value="Nucleotide-bd_a/b_plait_sf"/>
</dbReference>
<feature type="compositionally biased region" description="Basic and acidic residues" evidence="3">
    <location>
        <begin position="214"/>
        <end position="254"/>
    </location>
</feature>
<evidence type="ECO:0000313" key="5">
    <source>
        <dbReference type="EMBL" id="KAG0252543.1"/>
    </source>
</evidence>
<reference evidence="5" key="1">
    <citation type="journal article" date="2020" name="Fungal Divers.">
        <title>Resolving the Mortierellaceae phylogeny through synthesis of multi-gene phylogenetics and phylogenomics.</title>
        <authorList>
            <person name="Vandepol N."/>
            <person name="Liber J."/>
            <person name="Desiro A."/>
            <person name="Na H."/>
            <person name="Kennedy M."/>
            <person name="Barry K."/>
            <person name="Grigoriev I.V."/>
            <person name="Miller A.N."/>
            <person name="O'Donnell K."/>
            <person name="Stajich J.E."/>
            <person name="Bonito G."/>
        </authorList>
    </citation>
    <scope>NUCLEOTIDE SEQUENCE</scope>
    <source>
        <strain evidence="5">BC1065</strain>
    </source>
</reference>
<dbReference type="PANTHER" id="PTHR23236">
    <property type="entry name" value="EUKARYOTIC TRANSLATION INITIATION FACTOR 4B/4H"/>
    <property type="match status" value="1"/>
</dbReference>